<evidence type="ECO:0000256" key="2">
    <source>
        <dbReference type="ARBA" id="ARBA00023015"/>
    </source>
</evidence>
<feature type="region of interest" description="Disordered" evidence="5">
    <location>
        <begin position="58"/>
        <end position="116"/>
    </location>
</feature>
<sequence>MEDSSLFMQWAIDTLLNEHPEPAIVGDGCGEATFPSLQALRDASHAVEMVRELTADEAHHDAANSWSSGDGDITDGSGGGGTTVRAPAAARDGHGSWPQSPSSFRRAPPRSGNTNNLPLVSWNFVTGSAQPAGSGGMVVEEAAAPPPRSFPEPAHHGHGSPPPTGRASLRSQGAASSASYAPDHIIAERKRREKINKRLIELSTVIPDLKKMDKATILFDAAKYVKELQQRLKALEEEATAAGSNARSNETVVRVKKPCNAAVAAPDENGSPSSAASASGPPATGKPAALPEIQARFSEKSAMVRIHCGGGKGVAVTVLAEVEDLGLSIVHANVMPFSACTVIITITAKVEEGFTITAEEIVDRLNSALSHQHINCNGGTEETEN</sequence>
<dbReference type="InterPro" id="IPR036638">
    <property type="entry name" value="HLH_DNA-bd_sf"/>
</dbReference>
<evidence type="ECO:0000256" key="5">
    <source>
        <dbReference type="SAM" id="MobiDB-lite"/>
    </source>
</evidence>
<dbReference type="Proteomes" id="UP000823388">
    <property type="component" value="Chromosome 3K"/>
</dbReference>
<dbReference type="Gene3D" id="4.10.280.10">
    <property type="entry name" value="Helix-loop-helix DNA-binding domain"/>
    <property type="match status" value="1"/>
</dbReference>
<evidence type="ECO:0000256" key="1">
    <source>
        <dbReference type="ARBA" id="ARBA00005510"/>
    </source>
</evidence>
<dbReference type="PANTHER" id="PTHR45959">
    <property type="entry name" value="BHLH TRANSCRIPTION FACTOR"/>
    <property type="match status" value="1"/>
</dbReference>
<feature type="compositionally biased region" description="Low complexity" evidence="5">
    <location>
        <begin position="98"/>
        <end position="111"/>
    </location>
</feature>
<evidence type="ECO:0000256" key="3">
    <source>
        <dbReference type="ARBA" id="ARBA00023163"/>
    </source>
</evidence>
<proteinExistence type="inferred from homology"/>
<feature type="domain" description="BHLH" evidence="6">
    <location>
        <begin position="179"/>
        <end position="228"/>
    </location>
</feature>
<feature type="coiled-coil region" evidence="4">
    <location>
        <begin position="218"/>
        <end position="245"/>
    </location>
</feature>
<evidence type="ECO:0000259" key="6">
    <source>
        <dbReference type="PROSITE" id="PS50888"/>
    </source>
</evidence>
<keyword evidence="2" id="KW-0805">Transcription regulation</keyword>
<feature type="compositionally biased region" description="Low complexity" evidence="5">
    <location>
        <begin position="270"/>
        <end position="288"/>
    </location>
</feature>
<dbReference type="GO" id="GO:0005634">
    <property type="term" value="C:nucleus"/>
    <property type="evidence" value="ECO:0007669"/>
    <property type="project" value="UniProtKB-SubCell"/>
</dbReference>
<protein>
    <recommendedName>
        <fullName evidence="6">BHLH domain-containing protein</fullName>
    </recommendedName>
</protein>
<reference evidence="7" key="1">
    <citation type="submission" date="2020-05" db="EMBL/GenBank/DDBJ databases">
        <title>WGS assembly of Panicum virgatum.</title>
        <authorList>
            <person name="Lovell J.T."/>
            <person name="Jenkins J."/>
            <person name="Shu S."/>
            <person name="Juenger T.E."/>
            <person name="Schmutz J."/>
        </authorList>
    </citation>
    <scope>NUCLEOTIDE SEQUENCE</scope>
    <source>
        <strain evidence="7">AP13</strain>
    </source>
</reference>
<dbReference type="Pfam" id="PF00010">
    <property type="entry name" value="HLH"/>
    <property type="match status" value="1"/>
</dbReference>
<evidence type="ECO:0000313" key="7">
    <source>
        <dbReference type="EMBL" id="KAG2624505.1"/>
    </source>
</evidence>
<dbReference type="SUPFAM" id="SSF47459">
    <property type="entry name" value="HLH, helix-loop-helix DNA-binding domain"/>
    <property type="match status" value="1"/>
</dbReference>
<dbReference type="GO" id="GO:0046983">
    <property type="term" value="F:protein dimerization activity"/>
    <property type="evidence" value="ECO:0007669"/>
    <property type="project" value="InterPro"/>
</dbReference>
<dbReference type="PROSITE" id="PS50888">
    <property type="entry name" value="BHLH"/>
    <property type="match status" value="1"/>
</dbReference>
<organism evidence="7 8">
    <name type="scientific">Panicum virgatum</name>
    <name type="common">Blackwell switchgrass</name>
    <dbReference type="NCBI Taxonomy" id="38727"/>
    <lineage>
        <taxon>Eukaryota</taxon>
        <taxon>Viridiplantae</taxon>
        <taxon>Streptophyta</taxon>
        <taxon>Embryophyta</taxon>
        <taxon>Tracheophyta</taxon>
        <taxon>Spermatophyta</taxon>
        <taxon>Magnoliopsida</taxon>
        <taxon>Liliopsida</taxon>
        <taxon>Poales</taxon>
        <taxon>Poaceae</taxon>
        <taxon>PACMAD clade</taxon>
        <taxon>Panicoideae</taxon>
        <taxon>Panicodae</taxon>
        <taxon>Paniceae</taxon>
        <taxon>Panicinae</taxon>
        <taxon>Panicum</taxon>
        <taxon>Panicum sect. Hiantes</taxon>
    </lineage>
</organism>
<dbReference type="InterPro" id="IPR011598">
    <property type="entry name" value="bHLH_dom"/>
</dbReference>
<dbReference type="PANTHER" id="PTHR45959:SF53">
    <property type="entry name" value="BHLH DOMAIN-CONTAINING PROTEIN"/>
    <property type="match status" value="1"/>
</dbReference>
<gene>
    <name evidence="7" type="ORF">PVAP13_3KG138700</name>
</gene>
<evidence type="ECO:0000313" key="8">
    <source>
        <dbReference type="Proteomes" id="UP000823388"/>
    </source>
</evidence>
<dbReference type="AlphaFoldDB" id="A0A8T0UR14"/>
<dbReference type="InterPro" id="IPR052610">
    <property type="entry name" value="bHLH_transcription_regulator"/>
</dbReference>
<accession>A0A8T0UR14</accession>
<feature type="region of interest" description="Disordered" evidence="5">
    <location>
        <begin position="131"/>
        <end position="185"/>
    </location>
</feature>
<dbReference type="SMART" id="SM00353">
    <property type="entry name" value="HLH"/>
    <property type="match status" value="1"/>
</dbReference>
<keyword evidence="4" id="KW-0175">Coiled coil</keyword>
<feature type="region of interest" description="Disordered" evidence="5">
    <location>
        <begin position="263"/>
        <end position="288"/>
    </location>
</feature>
<keyword evidence="3" id="KW-0804">Transcription</keyword>
<keyword evidence="8" id="KW-1185">Reference proteome</keyword>
<dbReference type="EMBL" id="CM029041">
    <property type="protein sequence ID" value="KAG2624505.1"/>
    <property type="molecule type" value="Genomic_DNA"/>
</dbReference>
<comment type="similarity">
    <text evidence="1">Belongs to the bHLH protein family.</text>
</comment>
<dbReference type="OrthoDB" id="690068at2759"/>
<feature type="compositionally biased region" description="Polar residues" evidence="5">
    <location>
        <begin position="169"/>
        <end position="179"/>
    </location>
</feature>
<name>A0A8T0UR14_PANVG</name>
<evidence type="ECO:0000256" key="4">
    <source>
        <dbReference type="SAM" id="Coils"/>
    </source>
</evidence>
<comment type="caution">
    <text evidence="7">The sequence shown here is derived from an EMBL/GenBank/DDBJ whole genome shotgun (WGS) entry which is preliminary data.</text>
</comment>